<evidence type="ECO:0000256" key="7">
    <source>
        <dbReference type="HAMAP-Rule" id="MF_01069"/>
    </source>
</evidence>
<dbReference type="Gene3D" id="2.60.40.10">
    <property type="entry name" value="Immunoglobulins"/>
    <property type="match status" value="1"/>
</dbReference>
<evidence type="ECO:0000256" key="2">
    <source>
        <dbReference type="ARBA" id="ARBA00005001"/>
    </source>
</evidence>
<dbReference type="InterPro" id="IPR014756">
    <property type="entry name" value="Ig_E-set"/>
</dbReference>
<evidence type="ECO:0000256" key="6">
    <source>
        <dbReference type="ARBA" id="ARBA00022764"/>
    </source>
</evidence>
<dbReference type="PANTHER" id="PTHR30504">
    <property type="entry name" value="GLUCANS BIOSYNTHESIS PROTEIN"/>
    <property type="match status" value="1"/>
</dbReference>
<dbReference type="AlphaFoldDB" id="A0A3P4AYK3"/>
<keyword evidence="6 7" id="KW-0574">Periplasm</keyword>
<dbReference type="InterPro" id="IPR007444">
    <property type="entry name" value="Glucan_biosyn_MdoG_C"/>
</dbReference>
<dbReference type="FunFam" id="2.70.98.10:FF:000001">
    <property type="entry name" value="Glucans biosynthesis protein G"/>
    <property type="match status" value="1"/>
</dbReference>
<evidence type="ECO:0000256" key="1">
    <source>
        <dbReference type="ARBA" id="ARBA00004418"/>
    </source>
</evidence>
<reference evidence="9 10" key="1">
    <citation type="submission" date="2018-10" db="EMBL/GenBank/DDBJ databases">
        <authorList>
            <person name="Criscuolo A."/>
        </authorList>
    </citation>
    <scope>NUCLEOTIDE SEQUENCE [LARGE SCALE GENOMIC DNA]</scope>
    <source>
        <strain evidence="9">DnA1</strain>
    </source>
</reference>
<dbReference type="GO" id="GO:0030288">
    <property type="term" value="C:outer membrane-bounded periplasmic space"/>
    <property type="evidence" value="ECO:0007669"/>
    <property type="project" value="TreeGrafter"/>
</dbReference>
<comment type="similarity">
    <text evidence="3 7">Belongs to the OpgD/OpgG family.</text>
</comment>
<sequence length="537" mass="60246">MRFRENLVGFTDLAAFMRKGLLQAALGAATMLAAAGTAAVQAFTLDDVTARARQLIEQPYAAPVSNLPPVFSKMEFADYLRIQPRRDKFEWQDLATPFKLAFYHQGMHFSSPVAISEVVDGKVHEIKYDPAKFDFGGLNFDAAATRNLGYAGFRVLYPINRDGVQDEIMSLLGASYFRVIGKGQIYGLSARGLAIDTAWQDGMSEEFPRFREFWVERPKPQDRELVIYALMDSPRATGAYRFVLRPGEDTVVDVQSRVFVRGEIHRLGVAPLTSMFLYGPNQGVRGNNFRPALHDSNGLAIHTGDGQWLWRPLNNPEFLSVSAFQVTNPKGFGLLQRGHEFHRYEDLADRYDLRPSAWIEPQGDWGPGQVQLVEIPTADETNDNIGAFWTPEKLPPKGQPMRHDYRIHWTLNEPALLEKEVGWVKQTLRTDGEVRQANLIRQLDGSTAFMIDFEGPVLAGLPNGTTVNAQVDVGGNGEVLENVLQRNPAIQGWRLTLRVKVKDPRQPLELRAALVDGKKALTETWSYQLPARSVRAP</sequence>
<dbReference type="InterPro" id="IPR014718">
    <property type="entry name" value="GH-type_carb-bd"/>
</dbReference>
<comment type="subcellular location">
    <subcellularLocation>
        <location evidence="1 7">Periplasm</location>
    </subcellularLocation>
</comment>
<dbReference type="GO" id="GO:0003824">
    <property type="term" value="F:catalytic activity"/>
    <property type="evidence" value="ECO:0007669"/>
    <property type="project" value="InterPro"/>
</dbReference>
<dbReference type="EMBL" id="UWPJ01000011">
    <property type="protein sequence ID" value="VCU69159.1"/>
    <property type="molecule type" value="Genomic_DNA"/>
</dbReference>
<evidence type="ECO:0000256" key="3">
    <source>
        <dbReference type="ARBA" id="ARBA00009284"/>
    </source>
</evidence>
<proteinExistence type="inferred from homology"/>
<evidence type="ECO:0000256" key="4">
    <source>
        <dbReference type="ARBA" id="ARBA00015376"/>
    </source>
</evidence>
<dbReference type="PIRSF" id="PIRSF006281">
    <property type="entry name" value="MdoG"/>
    <property type="match status" value="1"/>
</dbReference>
<keyword evidence="5 7" id="KW-0732">Signal</keyword>
<dbReference type="HAMAP" id="MF_01069">
    <property type="entry name" value="MdoG_OpgG"/>
    <property type="match status" value="1"/>
</dbReference>
<evidence type="ECO:0000313" key="9">
    <source>
        <dbReference type="EMBL" id="VCU69159.1"/>
    </source>
</evidence>
<comment type="function">
    <text evidence="7">Involved in the biosynthesis of osmoregulated periplasmic glucans (OPGs).</text>
</comment>
<dbReference type="UniPathway" id="UPA00637"/>
<dbReference type="InterPro" id="IPR023704">
    <property type="entry name" value="MdoG_OpgG"/>
</dbReference>
<dbReference type="Gene3D" id="2.70.98.10">
    <property type="match status" value="1"/>
</dbReference>
<comment type="pathway">
    <text evidence="2 7">Glycan metabolism; osmoregulated periplasmic glucan (OPG) biosynthesis.</text>
</comment>
<dbReference type="GO" id="GO:0051274">
    <property type="term" value="P:beta-glucan biosynthetic process"/>
    <property type="evidence" value="ECO:0007669"/>
    <property type="project" value="TreeGrafter"/>
</dbReference>
<dbReference type="Pfam" id="PF04349">
    <property type="entry name" value="MdoG"/>
    <property type="match status" value="1"/>
</dbReference>
<dbReference type="Proteomes" id="UP000277294">
    <property type="component" value="Unassembled WGS sequence"/>
</dbReference>
<keyword evidence="10" id="KW-1185">Reference proteome</keyword>
<evidence type="ECO:0000259" key="8">
    <source>
        <dbReference type="Pfam" id="PF04349"/>
    </source>
</evidence>
<dbReference type="InterPro" id="IPR011013">
    <property type="entry name" value="Gal_mutarotase_sf_dom"/>
</dbReference>
<dbReference type="SUPFAM" id="SSF74650">
    <property type="entry name" value="Galactose mutarotase-like"/>
    <property type="match status" value="1"/>
</dbReference>
<evidence type="ECO:0000313" key="10">
    <source>
        <dbReference type="Proteomes" id="UP000277294"/>
    </source>
</evidence>
<dbReference type="InterPro" id="IPR013783">
    <property type="entry name" value="Ig-like_fold"/>
</dbReference>
<dbReference type="PANTHER" id="PTHR30504:SF4">
    <property type="entry name" value="GLUCANS BIOSYNTHESIS PROTEIN G"/>
    <property type="match status" value="1"/>
</dbReference>
<protein>
    <recommendedName>
        <fullName evidence="4 7">Glucans biosynthesis protein G</fullName>
    </recommendedName>
</protein>
<dbReference type="GO" id="GO:0030246">
    <property type="term" value="F:carbohydrate binding"/>
    <property type="evidence" value="ECO:0007669"/>
    <property type="project" value="InterPro"/>
</dbReference>
<feature type="domain" description="Glucan biosynthesis periplasmic MdoG C-terminal" evidence="8">
    <location>
        <begin position="43"/>
        <end position="528"/>
    </location>
</feature>
<evidence type="ECO:0000256" key="5">
    <source>
        <dbReference type="ARBA" id="ARBA00022729"/>
    </source>
</evidence>
<dbReference type="SUPFAM" id="SSF81296">
    <property type="entry name" value="E set domains"/>
    <property type="match status" value="1"/>
</dbReference>
<name>A0A3P4AYK3_9BURK</name>
<dbReference type="InterPro" id="IPR014438">
    <property type="entry name" value="Glucan_biosyn_MdoG/MdoD"/>
</dbReference>
<organism evidence="9 10">
    <name type="scientific">Pigmentiphaga humi</name>
    <dbReference type="NCBI Taxonomy" id="2478468"/>
    <lineage>
        <taxon>Bacteria</taxon>
        <taxon>Pseudomonadati</taxon>
        <taxon>Pseudomonadota</taxon>
        <taxon>Betaproteobacteria</taxon>
        <taxon>Burkholderiales</taxon>
        <taxon>Alcaligenaceae</taxon>
        <taxon>Pigmentiphaga</taxon>
    </lineage>
</organism>
<accession>A0A3P4AYK3</accession>
<gene>
    <name evidence="9" type="primary">mdoG_1</name>
    <name evidence="7" type="synonym">opgG</name>
    <name evidence="9" type="ORF">PIGHUM_01219</name>
</gene>